<keyword evidence="6" id="KW-0326">Glycosidase</keyword>
<evidence type="ECO:0000259" key="8">
    <source>
        <dbReference type="SMART" id="SM01217"/>
    </source>
</evidence>
<dbReference type="GO" id="GO:0046556">
    <property type="term" value="F:alpha-L-arabinofuranosidase activity"/>
    <property type="evidence" value="ECO:0007669"/>
    <property type="project" value="TreeGrafter"/>
</dbReference>
<feature type="signal peptide" evidence="7">
    <location>
        <begin position="1"/>
        <end position="20"/>
    </location>
</feature>
<dbReference type="PANTHER" id="PTHR42721:SF1">
    <property type="entry name" value="BETA-D-XYLOSIDASE 6-RELATED"/>
    <property type="match status" value="1"/>
</dbReference>
<feature type="chain" id="PRO_5042846319" evidence="7">
    <location>
        <begin position="21"/>
        <end position="773"/>
    </location>
</feature>
<dbReference type="SMART" id="SM01217">
    <property type="entry name" value="Fn3_like"/>
    <property type="match status" value="1"/>
</dbReference>
<keyword evidence="10" id="KW-1185">Reference proteome</keyword>
<dbReference type="InterPro" id="IPR026891">
    <property type="entry name" value="Fn3-like"/>
</dbReference>
<dbReference type="InterPro" id="IPR044993">
    <property type="entry name" value="BXL"/>
</dbReference>
<comment type="subcellular location">
    <subcellularLocation>
        <location evidence="1">Secreted</location>
    </subcellularLocation>
</comment>
<gene>
    <name evidence="9" type="ORF">Cni_G14787</name>
</gene>
<dbReference type="PRINTS" id="PR00133">
    <property type="entry name" value="GLHYDRLASE3"/>
</dbReference>
<dbReference type="Pfam" id="PF01915">
    <property type="entry name" value="Glyco_hydro_3_C"/>
    <property type="match status" value="1"/>
</dbReference>
<accession>A0AAQ3KCN7</accession>
<keyword evidence="3 7" id="KW-0732">Signal</keyword>
<keyword evidence="2" id="KW-0964">Secreted</keyword>
<dbReference type="Proteomes" id="UP001327560">
    <property type="component" value="Chromosome 4"/>
</dbReference>
<dbReference type="SUPFAM" id="SSF51445">
    <property type="entry name" value="(Trans)glycosidases"/>
    <property type="match status" value="1"/>
</dbReference>
<dbReference type="InterPro" id="IPR013783">
    <property type="entry name" value="Ig-like_fold"/>
</dbReference>
<dbReference type="Gene3D" id="3.20.20.300">
    <property type="entry name" value="Glycoside hydrolase, family 3, N-terminal domain"/>
    <property type="match status" value="1"/>
</dbReference>
<evidence type="ECO:0000256" key="4">
    <source>
        <dbReference type="ARBA" id="ARBA00022801"/>
    </source>
</evidence>
<dbReference type="Gene3D" id="3.40.50.1700">
    <property type="entry name" value="Glycoside hydrolase family 3 C-terminal domain"/>
    <property type="match status" value="1"/>
</dbReference>
<evidence type="ECO:0000256" key="6">
    <source>
        <dbReference type="ARBA" id="ARBA00023295"/>
    </source>
</evidence>
<evidence type="ECO:0000256" key="2">
    <source>
        <dbReference type="ARBA" id="ARBA00022525"/>
    </source>
</evidence>
<dbReference type="InterPro" id="IPR002772">
    <property type="entry name" value="Glyco_hydro_3_C"/>
</dbReference>
<dbReference type="Pfam" id="PF00933">
    <property type="entry name" value="Glyco_hydro_3"/>
    <property type="match status" value="1"/>
</dbReference>
<evidence type="ECO:0000256" key="1">
    <source>
        <dbReference type="ARBA" id="ARBA00004613"/>
    </source>
</evidence>
<dbReference type="InterPro" id="IPR036962">
    <property type="entry name" value="Glyco_hydro_3_N_sf"/>
</dbReference>
<dbReference type="InterPro" id="IPR001764">
    <property type="entry name" value="Glyco_hydro_3_N"/>
</dbReference>
<name>A0AAQ3KCN7_9LILI</name>
<dbReference type="GO" id="GO:0045493">
    <property type="term" value="P:xylan catabolic process"/>
    <property type="evidence" value="ECO:0007669"/>
    <property type="project" value="InterPro"/>
</dbReference>
<evidence type="ECO:0000256" key="5">
    <source>
        <dbReference type="ARBA" id="ARBA00023180"/>
    </source>
</evidence>
<dbReference type="FunFam" id="3.20.20.300:FF:000004">
    <property type="entry name" value="probable beta-D-xylosidase 7"/>
    <property type="match status" value="1"/>
</dbReference>
<dbReference type="GO" id="GO:0031222">
    <property type="term" value="P:arabinan catabolic process"/>
    <property type="evidence" value="ECO:0007669"/>
    <property type="project" value="TreeGrafter"/>
</dbReference>
<dbReference type="FunFam" id="3.40.50.1700:FF:000001">
    <property type="entry name" value="probable beta-D-xylosidase 2"/>
    <property type="match status" value="1"/>
</dbReference>
<protein>
    <submittedName>
        <fullName evidence="9">Beta-D-xylosidase 6</fullName>
    </submittedName>
</protein>
<dbReference type="InterPro" id="IPR036881">
    <property type="entry name" value="Glyco_hydro_3_C_sf"/>
</dbReference>
<dbReference type="PANTHER" id="PTHR42721">
    <property type="entry name" value="SUGAR HYDROLASE-RELATED"/>
    <property type="match status" value="1"/>
</dbReference>
<keyword evidence="4" id="KW-0378">Hydrolase</keyword>
<dbReference type="InterPro" id="IPR017853">
    <property type="entry name" value="GH"/>
</dbReference>
<evidence type="ECO:0000313" key="10">
    <source>
        <dbReference type="Proteomes" id="UP001327560"/>
    </source>
</evidence>
<keyword evidence="5" id="KW-0325">Glycoprotein</keyword>
<organism evidence="9 10">
    <name type="scientific">Canna indica</name>
    <name type="common">Indian-shot</name>
    <dbReference type="NCBI Taxonomy" id="4628"/>
    <lineage>
        <taxon>Eukaryota</taxon>
        <taxon>Viridiplantae</taxon>
        <taxon>Streptophyta</taxon>
        <taxon>Embryophyta</taxon>
        <taxon>Tracheophyta</taxon>
        <taxon>Spermatophyta</taxon>
        <taxon>Magnoliopsida</taxon>
        <taxon>Liliopsida</taxon>
        <taxon>Zingiberales</taxon>
        <taxon>Cannaceae</taxon>
        <taxon>Canna</taxon>
    </lineage>
</organism>
<feature type="domain" description="Fibronectin type III-like" evidence="8">
    <location>
        <begin position="696"/>
        <end position="766"/>
    </location>
</feature>
<evidence type="ECO:0000313" key="9">
    <source>
        <dbReference type="EMBL" id="WOL06055.1"/>
    </source>
</evidence>
<reference evidence="9 10" key="1">
    <citation type="submission" date="2023-10" db="EMBL/GenBank/DDBJ databases">
        <title>Chromosome-scale genome assembly provides insights into flower coloration mechanisms of Canna indica.</title>
        <authorList>
            <person name="Li C."/>
        </authorList>
    </citation>
    <scope>NUCLEOTIDE SEQUENCE [LARGE SCALE GENOMIC DNA]</scope>
    <source>
        <tissue evidence="9">Flower</tissue>
    </source>
</reference>
<evidence type="ECO:0000256" key="7">
    <source>
        <dbReference type="SAM" id="SignalP"/>
    </source>
</evidence>
<proteinExistence type="predicted"/>
<dbReference type="AlphaFoldDB" id="A0AAQ3KCN7"/>
<sequence>MRTILRFLFLFTSFSSRIAGDQLPELACEPPNYASFPFCDTSLPLADRARSLVAALTLPEKIQQLCNNATAVPRLGLPAYEWWSESLHGVAPNGPGVDFAGPVLAATGFPQVILSAAAFNRTLWRALAAAIAVEARAMHNVGQAGLTFWAPNINIFRDPRWGRGQETPGEDPLVAAEYAVEYVRGFQGEYSGGDDDTGGRSMMLSACCKHYTAYDLEKWGNFTRYTFNAQVTDQDMEDTFQPPFRSCIQEGHASCLMCSYNQVNGVPACARGDLIEKARKEWGFEGYVTSDCDAVAIIYENQNYSASPEDSIADVLKAGMDINCGTYLLRYTESAVESGKIQEEDIDRALINLFKVQLRLGLFDGELAQKRFGQLGPKNVCTREHRELALEAARQGIVLLKNDKSLLPLRRQEMNSVAIIGPAANDASIYGGDYSGVPCNPISFFEGLQSYVPRASFAHGCTDVPCQTTDLFEEAVDIAKEADVVIVVAGLNQTEETEDLDRVSLLLPGKQMDLVRAVASASKKPLVLVLMGGGPVDVSFAKGDPSVGSILWTGYPGEIGGQALAEALFGDFNPSGRLPVTWYPESFTAVPMNDMHMRADPSRGYPGRTYRFYTGQVVFEYGYGLSYSKYSYKLSPLPNKIKLLGSSAETYIDKKPSHAMKDGLDVLNVEEISSCDALRFHVRISVVNEGDMDGSHTVLLFWRPKTTGEGFPKKQLIGFDRVQTKAHGAAETSIVIDPCKHLSTVNALGRRVLPLGTHVLNVGELEHELLVEA</sequence>
<dbReference type="EMBL" id="CP136893">
    <property type="protein sequence ID" value="WOL06055.1"/>
    <property type="molecule type" value="Genomic_DNA"/>
</dbReference>
<dbReference type="GO" id="GO:0005576">
    <property type="term" value="C:extracellular region"/>
    <property type="evidence" value="ECO:0007669"/>
    <property type="project" value="UniProtKB-SubCell"/>
</dbReference>
<dbReference type="GO" id="GO:0009044">
    <property type="term" value="F:xylan 1,4-beta-xylosidase activity"/>
    <property type="evidence" value="ECO:0007669"/>
    <property type="project" value="InterPro"/>
</dbReference>
<dbReference type="Gene3D" id="2.60.40.10">
    <property type="entry name" value="Immunoglobulins"/>
    <property type="match status" value="1"/>
</dbReference>
<evidence type="ECO:0000256" key="3">
    <source>
        <dbReference type="ARBA" id="ARBA00022729"/>
    </source>
</evidence>
<dbReference type="Pfam" id="PF14310">
    <property type="entry name" value="Fn3-like"/>
    <property type="match status" value="1"/>
</dbReference>
<dbReference type="SUPFAM" id="SSF52279">
    <property type="entry name" value="Beta-D-glucan exohydrolase, C-terminal domain"/>
    <property type="match status" value="1"/>
</dbReference>